<reference evidence="1 2" key="1">
    <citation type="submission" date="2020-02" db="EMBL/GenBank/DDBJ databases">
        <authorList>
            <person name="Chaudhuri R."/>
        </authorList>
    </citation>
    <scope>NUCLEOTIDE SEQUENCE [LARGE SCALE GENOMIC DNA]</scope>
    <source>
        <strain evidence="1">SFB21</strain>
    </source>
</reference>
<protein>
    <submittedName>
        <fullName evidence="1">Uncharacterized protein</fullName>
    </submittedName>
</protein>
<dbReference type="EMBL" id="CADDTS010000015">
    <property type="protein sequence ID" value="CAB1210959.1"/>
    <property type="molecule type" value="Genomic_DNA"/>
</dbReference>
<accession>A0A811GB24</accession>
<sequence length="47" mass="5557">MSVAWMPHVSHPLRYILKQCFKLAQDVVYGKQKVFLADLKYILRSSF</sequence>
<dbReference type="Proteomes" id="UP000489961">
    <property type="component" value="Unassembled WGS sequence"/>
</dbReference>
<comment type="caution">
    <text evidence="1">The sequence shown here is derived from an EMBL/GenBank/DDBJ whole genome shotgun (WGS) entry which is preliminary data.</text>
</comment>
<evidence type="ECO:0000313" key="2">
    <source>
        <dbReference type="Proteomes" id="UP000489961"/>
    </source>
</evidence>
<evidence type="ECO:0000313" key="1">
    <source>
        <dbReference type="EMBL" id="CAB1210959.1"/>
    </source>
</evidence>
<gene>
    <name evidence="1" type="ORF">SFB21_0851</name>
</gene>
<name>A0A811GB24_9GAMM</name>
<proteinExistence type="predicted"/>
<dbReference type="AlphaFoldDB" id="A0A811GB24"/>
<organism evidence="1 2">
    <name type="scientific">Acinetobacter bouvetii</name>
    <dbReference type="NCBI Taxonomy" id="202951"/>
    <lineage>
        <taxon>Bacteria</taxon>
        <taxon>Pseudomonadati</taxon>
        <taxon>Pseudomonadota</taxon>
        <taxon>Gammaproteobacteria</taxon>
        <taxon>Moraxellales</taxon>
        <taxon>Moraxellaceae</taxon>
        <taxon>Acinetobacter</taxon>
    </lineage>
</organism>